<evidence type="ECO:0000313" key="2">
    <source>
        <dbReference type="Proteomes" id="UP001199528"/>
    </source>
</evidence>
<gene>
    <name evidence="1" type="ORF">LF296_18045</name>
</gene>
<reference evidence="1" key="2">
    <citation type="submission" date="2023-02" db="EMBL/GenBank/DDBJ databases">
        <authorList>
            <person name="Huang Y."/>
            <person name="Zhang Y."/>
            <person name="Zhang T."/>
            <person name="Wang J."/>
        </authorList>
    </citation>
    <scope>NUCLEOTIDE SEQUENCE</scope>
    <source>
        <strain evidence="1">KJ-1</strain>
    </source>
</reference>
<protein>
    <recommendedName>
        <fullName evidence="3">Glycosyltransferase</fullName>
    </recommendedName>
</protein>
<evidence type="ECO:0008006" key="3">
    <source>
        <dbReference type="Google" id="ProtNLM"/>
    </source>
</evidence>
<name>A0AAJ6P535_9GAMM</name>
<dbReference type="Proteomes" id="UP001199528">
    <property type="component" value="Chromosome"/>
</dbReference>
<dbReference type="SUPFAM" id="SSF53756">
    <property type="entry name" value="UDP-Glycosyltransferase/glycogen phosphorylase"/>
    <property type="match status" value="1"/>
</dbReference>
<proteinExistence type="predicted"/>
<dbReference type="EMBL" id="CP085083">
    <property type="protein sequence ID" value="WDZ51158.1"/>
    <property type="molecule type" value="Genomic_DNA"/>
</dbReference>
<sequence>MSKESIQKILFLAHFYSDKDGVGALRSRTLSSFLKEKGVFCHVVTRRNNNLFMLGEIFYHIFFGGYQRVYVSCGPFKYLFLISLFCFFSRKKLIIDFRDPWSLNILNNYGASLIEKKTLKYYIASFIEKLAYKISWRFVVCTKGMYVRYGELFNDNNKLLIIENGYSFTPLMKKLDVNKNTLSIVCIGKFVEYNLEAAHKTLEDIKNKTIGKKIIINFVGADQEKNNLLAYSIFPTAEINFYKKLPYNEAVEIAKKSDVGILIVRDEDIEYGTKIFDYIGLGIPFYSHLDKNKNFYNRFKKFIFDFDCWDSNFTLEDSKECNRFFRYESFKGILY</sequence>
<dbReference type="Gene3D" id="3.40.50.2000">
    <property type="entry name" value="Glycogen Phosphorylase B"/>
    <property type="match status" value="1"/>
</dbReference>
<dbReference type="AlphaFoldDB" id="A0AAJ6P535"/>
<accession>A0AAJ6P535</accession>
<dbReference type="RefSeq" id="WP_272655111.1">
    <property type="nucleotide sequence ID" value="NZ_CP085083.1"/>
</dbReference>
<organism evidence="1 2">
    <name type="scientific">Acinetobacter vivianii</name>
    <dbReference type="NCBI Taxonomy" id="1776742"/>
    <lineage>
        <taxon>Bacteria</taxon>
        <taxon>Pseudomonadati</taxon>
        <taxon>Pseudomonadota</taxon>
        <taxon>Gammaproteobacteria</taxon>
        <taxon>Moraxellales</taxon>
        <taxon>Moraxellaceae</taxon>
        <taxon>Acinetobacter</taxon>
    </lineage>
</organism>
<reference evidence="1" key="1">
    <citation type="journal article" date="2022" name="Front Environ Sci">
        <title>Complete genome sequence analysis of a novel alkane-degrading bacterial strain, Acinetobacter vivianii KJ-1, and its diesel degradation ability.</title>
        <authorList>
            <person name="Zhang Y."/>
            <person name="Song F."/>
            <person name="Wang J."/>
            <person name="Zhao Q."/>
            <person name="Zheng L."/>
            <person name="Wang Z."/>
            <person name="Zhang X."/>
            <person name="Gao Y."/>
            <person name="Chen G."/>
            <person name="Huang Y."/>
        </authorList>
    </citation>
    <scope>NUCLEOTIDE SEQUENCE</scope>
    <source>
        <strain evidence="1">KJ-1</strain>
    </source>
</reference>
<evidence type="ECO:0000313" key="1">
    <source>
        <dbReference type="EMBL" id="WDZ51158.1"/>
    </source>
</evidence>
<dbReference type="KEGG" id="aviv:LF296_18045"/>